<reference evidence="2 3" key="1">
    <citation type="journal article" date="2011" name="EMBO J.">
        <title>Structural diversity of bacterial flagellar motors.</title>
        <authorList>
            <person name="Chen S."/>
            <person name="Beeby M."/>
            <person name="Murphy G.E."/>
            <person name="Leadbetter J.R."/>
            <person name="Hendrixson D.R."/>
            <person name="Briegel A."/>
            <person name="Li Z."/>
            <person name="Shi J."/>
            <person name="Tocheva E.I."/>
            <person name="Muller A."/>
            <person name="Dobro M.J."/>
            <person name="Jensen G.J."/>
        </authorList>
    </citation>
    <scope>NUCLEOTIDE SEQUENCE [LARGE SCALE GENOMIC DNA]</scope>
    <source>
        <strain evidence="2 3">DSM 6540</strain>
    </source>
</reference>
<name>F7NNI2_9FIRM</name>
<keyword evidence="1" id="KW-1133">Transmembrane helix</keyword>
<gene>
    <name evidence="2" type="ORF">ALO_18365</name>
</gene>
<dbReference type="AlphaFoldDB" id="F7NNI2"/>
<evidence type="ECO:0000313" key="3">
    <source>
        <dbReference type="Proteomes" id="UP000003240"/>
    </source>
</evidence>
<keyword evidence="1" id="KW-0812">Transmembrane</keyword>
<proteinExistence type="predicted"/>
<keyword evidence="1" id="KW-0472">Membrane</keyword>
<sequence length="43" mass="4632">MAKGMGKRSYHKQETAAVNRWALLIAGGAAAVILLVMAVSFLW</sequence>
<comment type="caution">
    <text evidence="2">The sequence shown here is derived from an EMBL/GenBank/DDBJ whole genome shotgun (WGS) entry which is preliminary data.</text>
</comment>
<organism evidence="2 3">
    <name type="scientific">Acetonema longum DSM 6540</name>
    <dbReference type="NCBI Taxonomy" id="1009370"/>
    <lineage>
        <taxon>Bacteria</taxon>
        <taxon>Bacillati</taxon>
        <taxon>Bacillota</taxon>
        <taxon>Negativicutes</taxon>
        <taxon>Acetonemataceae</taxon>
        <taxon>Acetonema</taxon>
    </lineage>
</organism>
<dbReference type="Proteomes" id="UP000003240">
    <property type="component" value="Unassembled WGS sequence"/>
</dbReference>
<evidence type="ECO:0000313" key="2">
    <source>
        <dbReference type="EMBL" id="EGO62423.1"/>
    </source>
</evidence>
<protein>
    <submittedName>
        <fullName evidence="2">Uncharacterized protein</fullName>
    </submittedName>
</protein>
<accession>F7NNI2</accession>
<evidence type="ECO:0000256" key="1">
    <source>
        <dbReference type="SAM" id="Phobius"/>
    </source>
</evidence>
<dbReference type="RefSeq" id="WP_004098682.1">
    <property type="nucleotide sequence ID" value="NZ_AFGF01000221.1"/>
</dbReference>
<dbReference type="EMBL" id="AFGF01000221">
    <property type="protein sequence ID" value="EGO62423.1"/>
    <property type="molecule type" value="Genomic_DNA"/>
</dbReference>
<dbReference type="STRING" id="1009370.ALO_18365"/>
<feature type="transmembrane region" description="Helical" evidence="1">
    <location>
        <begin position="21"/>
        <end position="42"/>
    </location>
</feature>
<keyword evidence="3" id="KW-1185">Reference proteome</keyword>